<gene>
    <name evidence="12" type="ORF">BpHYR1_023540</name>
</gene>
<evidence type="ECO:0000256" key="6">
    <source>
        <dbReference type="ARBA" id="ARBA00022989"/>
    </source>
</evidence>
<dbReference type="OrthoDB" id="3053196at2759"/>
<keyword evidence="4 8" id="KW-0812">Transmembrane</keyword>
<feature type="transmembrane region" description="Helical" evidence="10">
    <location>
        <begin position="30"/>
        <end position="55"/>
    </location>
</feature>
<evidence type="ECO:0000256" key="7">
    <source>
        <dbReference type="ARBA" id="ARBA00023136"/>
    </source>
</evidence>
<dbReference type="InterPro" id="IPR006634">
    <property type="entry name" value="TLC-dom"/>
</dbReference>
<feature type="transmembrane region" description="Helical" evidence="10">
    <location>
        <begin position="191"/>
        <end position="210"/>
    </location>
</feature>
<feature type="transmembrane region" description="Helical" evidence="10">
    <location>
        <begin position="121"/>
        <end position="138"/>
    </location>
</feature>
<accession>A0A3M7SUY2</accession>
<feature type="transmembrane region" description="Helical" evidence="10">
    <location>
        <begin position="255"/>
        <end position="276"/>
    </location>
</feature>
<sequence>MGTGFRKRPGTNKPVPYFSHEFVIQNHGDIATCLCMVFIVGLMFQTTTPLASAFIAPKHNVTELDQAVVLYTYGPKDVCLLFFYTIAAIIFHAIVQEYVLDKLMRRVRLSKTKANKFNESGQLLSFYVLSSMWALSIFKDEGYFKSLSFFWAEYPHLGLTFMTKFFFIIQMSYWTHTLPELYLQKVKREEMSAKILFASLNFTMSALIYLLNFSRIGITLLFIDHVINVLFHFSRLMHFSGKNKVARNCFRIYNVLFVFARLAAIFLSIFVFWFGLRNSSVDSVNFEEKNFNTPVVRTTSLVVILLVQAWMMWNFVLFQFKKLRENSKTSSSKTAIRPNQKKQRLVKESSDTDGDPREETSDSEKVKSS</sequence>
<evidence type="ECO:0000256" key="1">
    <source>
        <dbReference type="ARBA" id="ARBA00004141"/>
    </source>
</evidence>
<evidence type="ECO:0000256" key="3">
    <source>
        <dbReference type="ARBA" id="ARBA00022448"/>
    </source>
</evidence>
<dbReference type="STRING" id="10195.A0A3M7SUY2"/>
<dbReference type="SMART" id="SM00724">
    <property type="entry name" value="TLC"/>
    <property type="match status" value="1"/>
</dbReference>
<name>A0A3M7SUY2_BRAPC</name>
<protein>
    <submittedName>
        <fullName evidence="12">Translocating chain-associated membrane 1-like 1</fullName>
    </submittedName>
</protein>
<keyword evidence="6 10" id="KW-1133">Transmembrane helix</keyword>
<dbReference type="PROSITE" id="PS50922">
    <property type="entry name" value="TLC"/>
    <property type="match status" value="1"/>
</dbReference>
<feature type="domain" description="TLC" evidence="11">
    <location>
        <begin position="115"/>
        <end position="326"/>
    </location>
</feature>
<dbReference type="Pfam" id="PF03798">
    <property type="entry name" value="TRAM_LAG1_CLN8"/>
    <property type="match status" value="1"/>
</dbReference>
<feature type="region of interest" description="Disordered" evidence="9">
    <location>
        <begin position="328"/>
        <end position="369"/>
    </location>
</feature>
<evidence type="ECO:0000259" key="11">
    <source>
        <dbReference type="PROSITE" id="PS50922"/>
    </source>
</evidence>
<feature type="transmembrane region" description="Helical" evidence="10">
    <location>
        <begin position="158"/>
        <end position="179"/>
    </location>
</feature>
<feature type="transmembrane region" description="Helical" evidence="10">
    <location>
        <begin position="216"/>
        <end position="234"/>
    </location>
</feature>
<evidence type="ECO:0000256" key="10">
    <source>
        <dbReference type="SAM" id="Phobius"/>
    </source>
</evidence>
<comment type="subcellular location">
    <subcellularLocation>
        <location evidence="1">Membrane</location>
        <topology evidence="1">Multi-pass membrane protein</topology>
    </subcellularLocation>
</comment>
<evidence type="ECO:0000256" key="8">
    <source>
        <dbReference type="PROSITE-ProRule" id="PRU00205"/>
    </source>
</evidence>
<dbReference type="PANTHER" id="PTHR12371">
    <property type="entry name" value="TRANSLOCATION ASSOCIATED MEMBRANE PROTEIN"/>
    <property type="match status" value="1"/>
</dbReference>
<comment type="caution">
    <text evidence="12">The sequence shown here is derived from an EMBL/GenBank/DDBJ whole genome shotgun (WGS) entry which is preliminary data.</text>
</comment>
<reference evidence="12 13" key="1">
    <citation type="journal article" date="2018" name="Sci. Rep.">
        <title>Genomic signatures of local adaptation to the degree of environmental predictability in rotifers.</title>
        <authorList>
            <person name="Franch-Gras L."/>
            <person name="Hahn C."/>
            <person name="Garcia-Roger E.M."/>
            <person name="Carmona M.J."/>
            <person name="Serra M."/>
            <person name="Gomez A."/>
        </authorList>
    </citation>
    <scope>NUCLEOTIDE SEQUENCE [LARGE SCALE GENOMIC DNA]</scope>
    <source>
        <strain evidence="12">HYR1</strain>
    </source>
</reference>
<dbReference type="GO" id="GO:0006616">
    <property type="term" value="P:SRP-dependent cotranslational protein targeting to membrane, translocation"/>
    <property type="evidence" value="ECO:0007669"/>
    <property type="project" value="InterPro"/>
</dbReference>
<feature type="compositionally biased region" description="Basic and acidic residues" evidence="9">
    <location>
        <begin position="345"/>
        <end position="369"/>
    </location>
</feature>
<dbReference type="GO" id="GO:0005789">
    <property type="term" value="C:endoplasmic reticulum membrane"/>
    <property type="evidence" value="ECO:0007669"/>
    <property type="project" value="TreeGrafter"/>
</dbReference>
<keyword evidence="5" id="KW-0653">Protein transport</keyword>
<dbReference type="InterPro" id="IPR016447">
    <property type="entry name" value="Translocation_assoc_membrane"/>
</dbReference>
<dbReference type="AlphaFoldDB" id="A0A3M7SUY2"/>
<evidence type="ECO:0000313" key="13">
    <source>
        <dbReference type="Proteomes" id="UP000276133"/>
    </source>
</evidence>
<dbReference type="Proteomes" id="UP000276133">
    <property type="component" value="Unassembled WGS sequence"/>
</dbReference>
<evidence type="ECO:0000256" key="4">
    <source>
        <dbReference type="ARBA" id="ARBA00022692"/>
    </source>
</evidence>
<dbReference type="PANTHER" id="PTHR12371:SF11">
    <property type="entry name" value="TRANSLOCATING CHAIN-ASSOCIATED MEMBRANE PROTEIN"/>
    <property type="match status" value="1"/>
</dbReference>
<dbReference type="EMBL" id="REGN01000746">
    <property type="protein sequence ID" value="RNA39502.1"/>
    <property type="molecule type" value="Genomic_DNA"/>
</dbReference>
<evidence type="ECO:0000256" key="2">
    <source>
        <dbReference type="ARBA" id="ARBA00005999"/>
    </source>
</evidence>
<proteinExistence type="inferred from homology"/>
<comment type="similarity">
    <text evidence="2">Belongs to the TRAM family.</text>
</comment>
<evidence type="ECO:0000313" key="12">
    <source>
        <dbReference type="EMBL" id="RNA39502.1"/>
    </source>
</evidence>
<evidence type="ECO:0000256" key="5">
    <source>
        <dbReference type="ARBA" id="ARBA00022927"/>
    </source>
</evidence>
<keyword evidence="13" id="KW-1185">Reference proteome</keyword>
<organism evidence="12 13">
    <name type="scientific">Brachionus plicatilis</name>
    <name type="common">Marine rotifer</name>
    <name type="synonym">Brachionus muelleri</name>
    <dbReference type="NCBI Taxonomy" id="10195"/>
    <lineage>
        <taxon>Eukaryota</taxon>
        <taxon>Metazoa</taxon>
        <taxon>Spiralia</taxon>
        <taxon>Gnathifera</taxon>
        <taxon>Rotifera</taxon>
        <taxon>Eurotatoria</taxon>
        <taxon>Monogononta</taxon>
        <taxon>Pseudotrocha</taxon>
        <taxon>Ploima</taxon>
        <taxon>Brachionidae</taxon>
        <taxon>Brachionus</taxon>
    </lineage>
</organism>
<feature type="transmembrane region" description="Helical" evidence="10">
    <location>
        <begin position="296"/>
        <end position="318"/>
    </location>
</feature>
<evidence type="ECO:0000256" key="9">
    <source>
        <dbReference type="SAM" id="MobiDB-lite"/>
    </source>
</evidence>
<feature type="transmembrane region" description="Helical" evidence="10">
    <location>
        <begin position="81"/>
        <end position="100"/>
    </location>
</feature>
<dbReference type="GO" id="GO:0045048">
    <property type="term" value="P:protein insertion into ER membrane"/>
    <property type="evidence" value="ECO:0007669"/>
    <property type="project" value="TreeGrafter"/>
</dbReference>
<keyword evidence="7 8" id="KW-0472">Membrane</keyword>
<keyword evidence="3" id="KW-0813">Transport</keyword>